<proteinExistence type="predicted"/>
<reference evidence="1 2" key="1">
    <citation type="journal article" date="2018" name="Genomics">
        <title>Molecular footprints of inshore aquatic adaptation in Indo-Pacific humpback dolphin (Sousa chinensis).</title>
        <authorList>
            <person name="Ming Y."/>
            <person name="Jian J."/>
            <person name="Yu F."/>
            <person name="Yu X."/>
            <person name="Wang J."/>
            <person name="Liu W."/>
        </authorList>
    </citation>
    <scope>NUCLEOTIDE SEQUENCE [LARGE SCALE GENOMIC DNA]</scope>
    <source>
        <strain evidence="1">MY-2018</strain>
        <tissue evidence="1">Skin</tissue>
    </source>
</reference>
<feature type="non-terminal residue" evidence="1">
    <location>
        <position position="49"/>
    </location>
</feature>
<organism evidence="1 2">
    <name type="scientific">Sousa chinensis</name>
    <name type="common">Indo-pacific humpbacked dolphin</name>
    <name type="synonym">Steno chinensis</name>
    <dbReference type="NCBI Taxonomy" id="103600"/>
    <lineage>
        <taxon>Eukaryota</taxon>
        <taxon>Metazoa</taxon>
        <taxon>Chordata</taxon>
        <taxon>Craniata</taxon>
        <taxon>Vertebrata</taxon>
        <taxon>Euteleostomi</taxon>
        <taxon>Mammalia</taxon>
        <taxon>Eutheria</taxon>
        <taxon>Laurasiatheria</taxon>
        <taxon>Artiodactyla</taxon>
        <taxon>Whippomorpha</taxon>
        <taxon>Cetacea</taxon>
        <taxon>Odontoceti</taxon>
        <taxon>Delphinidae</taxon>
        <taxon>Sousa</taxon>
    </lineage>
</organism>
<comment type="caution">
    <text evidence="1">The sequence shown here is derived from an EMBL/GenBank/DDBJ whole genome shotgun (WGS) entry which is preliminary data.</text>
</comment>
<accession>A0A484GV95</accession>
<name>A0A484GV95_SOUCH</name>
<gene>
    <name evidence="1" type="ORF">DBR06_SOUSAS7610105</name>
</gene>
<dbReference type="Proteomes" id="UP000295264">
    <property type="component" value="Unassembled WGS sequence"/>
</dbReference>
<dbReference type="AlphaFoldDB" id="A0A484GV95"/>
<keyword evidence="2" id="KW-1185">Reference proteome</keyword>
<sequence>LRIHQTGHWSWSLAQTLAYSILQLPPGPAVHIWINFLNPGSLRWCFTEG</sequence>
<evidence type="ECO:0000313" key="2">
    <source>
        <dbReference type="Proteomes" id="UP000295264"/>
    </source>
</evidence>
<dbReference type="EMBL" id="QWLN02004211">
    <property type="protein sequence ID" value="TEA39260.1"/>
    <property type="molecule type" value="Genomic_DNA"/>
</dbReference>
<feature type="non-terminal residue" evidence="1">
    <location>
        <position position="1"/>
    </location>
</feature>
<protein>
    <submittedName>
        <fullName evidence="1">Uncharacterized protein</fullName>
    </submittedName>
</protein>
<evidence type="ECO:0000313" key="1">
    <source>
        <dbReference type="EMBL" id="TEA39260.1"/>
    </source>
</evidence>